<evidence type="ECO:0000256" key="1">
    <source>
        <dbReference type="SAM" id="MobiDB-lite"/>
    </source>
</evidence>
<dbReference type="Proteomes" id="UP001500822">
    <property type="component" value="Unassembled WGS sequence"/>
</dbReference>
<evidence type="ECO:0000313" key="3">
    <source>
        <dbReference type="Proteomes" id="UP001500822"/>
    </source>
</evidence>
<feature type="compositionally biased region" description="Polar residues" evidence="1">
    <location>
        <begin position="1"/>
        <end position="11"/>
    </location>
</feature>
<protein>
    <submittedName>
        <fullName evidence="2">Uncharacterized protein</fullName>
    </submittedName>
</protein>
<gene>
    <name evidence="2" type="ORF">GCM10023217_22360</name>
</gene>
<reference evidence="3" key="1">
    <citation type="journal article" date="2019" name="Int. J. Syst. Evol. Microbiol.">
        <title>The Global Catalogue of Microorganisms (GCM) 10K type strain sequencing project: providing services to taxonomists for standard genome sequencing and annotation.</title>
        <authorList>
            <consortium name="The Broad Institute Genomics Platform"/>
            <consortium name="The Broad Institute Genome Sequencing Center for Infectious Disease"/>
            <person name="Wu L."/>
            <person name="Ma J."/>
        </authorList>
    </citation>
    <scope>NUCLEOTIDE SEQUENCE [LARGE SCALE GENOMIC DNA]</scope>
    <source>
        <strain evidence="3">JCM 18077</strain>
    </source>
</reference>
<keyword evidence="3" id="KW-1185">Reference proteome</keyword>
<evidence type="ECO:0000313" key="2">
    <source>
        <dbReference type="EMBL" id="GAA4751191.1"/>
    </source>
</evidence>
<name>A0ABP8ZAN0_9ACTN</name>
<feature type="region of interest" description="Disordered" evidence="1">
    <location>
        <begin position="1"/>
        <end position="45"/>
    </location>
</feature>
<organism evidence="2 3">
    <name type="scientific">Gordonia alkaliphila</name>
    <dbReference type="NCBI Taxonomy" id="1053547"/>
    <lineage>
        <taxon>Bacteria</taxon>
        <taxon>Bacillati</taxon>
        <taxon>Actinomycetota</taxon>
        <taxon>Actinomycetes</taxon>
        <taxon>Mycobacteriales</taxon>
        <taxon>Gordoniaceae</taxon>
        <taxon>Gordonia</taxon>
    </lineage>
</organism>
<sequence>MANSPLTQMVSVDSDGRDGWVGDDGDEGAECGARSGAGSRGETGVGKNGVFCRAIRSWRSW</sequence>
<proteinExistence type="predicted"/>
<accession>A0ABP8ZAN0</accession>
<comment type="caution">
    <text evidence="2">The sequence shown here is derived from an EMBL/GenBank/DDBJ whole genome shotgun (WGS) entry which is preliminary data.</text>
</comment>
<dbReference type="EMBL" id="BAABIE010000009">
    <property type="protein sequence ID" value="GAA4751191.1"/>
    <property type="molecule type" value="Genomic_DNA"/>
</dbReference>